<comment type="caution">
    <text evidence="1">The sequence shown here is derived from an EMBL/GenBank/DDBJ whole genome shotgun (WGS) entry which is preliminary data.</text>
</comment>
<organism evidence="1 2">
    <name type="scientific">Colletotrichum kahawae</name>
    <name type="common">Coffee berry disease fungus</name>
    <dbReference type="NCBI Taxonomy" id="34407"/>
    <lineage>
        <taxon>Eukaryota</taxon>
        <taxon>Fungi</taxon>
        <taxon>Dikarya</taxon>
        <taxon>Ascomycota</taxon>
        <taxon>Pezizomycotina</taxon>
        <taxon>Sordariomycetes</taxon>
        <taxon>Hypocreomycetidae</taxon>
        <taxon>Glomerellales</taxon>
        <taxon>Glomerellaceae</taxon>
        <taxon>Colletotrichum</taxon>
        <taxon>Colletotrichum gloeosporioides species complex</taxon>
    </lineage>
</organism>
<protein>
    <submittedName>
        <fullName evidence="1">Uncharacterized protein</fullName>
    </submittedName>
</protein>
<dbReference type="Proteomes" id="UP001281614">
    <property type="component" value="Unassembled WGS sequence"/>
</dbReference>
<dbReference type="EMBL" id="VYYT01000079">
    <property type="protein sequence ID" value="KAK2771562.1"/>
    <property type="molecule type" value="Genomic_DNA"/>
</dbReference>
<proteinExistence type="predicted"/>
<reference evidence="1" key="1">
    <citation type="submission" date="2023-02" db="EMBL/GenBank/DDBJ databases">
        <title>Colletotrichum kahawae CIFC_Que2 genome sequencing and assembly.</title>
        <authorList>
            <person name="Baroncelli R."/>
        </authorList>
    </citation>
    <scope>NUCLEOTIDE SEQUENCE</scope>
    <source>
        <strain evidence="1">CIFC_Que2</strain>
    </source>
</reference>
<evidence type="ECO:0000313" key="2">
    <source>
        <dbReference type="Proteomes" id="UP001281614"/>
    </source>
</evidence>
<evidence type="ECO:0000313" key="1">
    <source>
        <dbReference type="EMBL" id="KAK2771562.1"/>
    </source>
</evidence>
<accession>A0AAE0DCR9</accession>
<keyword evidence="2" id="KW-1185">Reference proteome</keyword>
<name>A0AAE0DCR9_COLKA</name>
<sequence>MAGYPLRLPGNANPFSTSLPPSRVSSHFLGFLYTPPSVDHLFPRTCCCNDAYTLGILSLISPFRLLYPYGFTATLLQTPFKSGEESLNGAPWGRIGYLIPSPFPLLPMVVGER</sequence>
<gene>
    <name evidence="1" type="ORF">CKAH01_04137</name>
</gene>
<dbReference type="AlphaFoldDB" id="A0AAE0DCR9"/>